<dbReference type="Proteomes" id="UP000602442">
    <property type="component" value="Unassembled WGS sequence"/>
</dbReference>
<dbReference type="RefSeq" id="WP_197921084.1">
    <property type="nucleotide sequence ID" value="NZ_CAWPTA010000007.1"/>
</dbReference>
<evidence type="ECO:0000313" key="1">
    <source>
        <dbReference type="EMBL" id="MBH5322392.1"/>
    </source>
</evidence>
<accession>A0ABS0N3T3</accession>
<proteinExistence type="predicted"/>
<evidence type="ECO:0008006" key="3">
    <source>
        <dbReference type="Google" id="ProtNLM"/>
    </source>
</evidence>
<name>A0ABS0N3T3_9SPHN</name>
<organism evidence="1 2">
    <name type="scientific">Aurantiacibacter sediminis</name>
    <dbReference type="NCBI Taxonomy" id="2793064"/>
    <lineage>
        <taxon>Bacteria</taxon>
        <taxon>Pseudomonadati</taxon>
        <taxon>Pseudomonadota</taxon>
        <taxon>Alphaproteobacteria</taxon>
        <taxon>Sphingomonadales</taxon>
        <taxon>Erythrobacteraceae</taxon>
        <taxon>Aurantiacibacter</taxon>
    </lineage>
</organism>
<sequence length="115" mass="12909">MAQFFARAHRRYAHNLPIELQPAEMLADSAKAAGLLIEISQECARVSQLECETYKPGDIVTVTTPCGKSRTARVRWTRATIAGLRFEEALRLQELTDWLASRRLSSDGPELEYAS</sequence>
<evidence type="ECO:0000313" key="2">
    <source>
        <dbReference type="Proteomes" id="UP000602442"/>
    </source>
</evidence>
<protein>
    <recommendedName>
        <fullName evidence="3">PilZ domain-containing protein</fullName>
    </recommendedName>
</protein>
<gene>
    <name evidence="1" type="ORF">I5L03_07310</name>
</gene>
<comment type="caution">
    <text evidence="1">The sequence shown here is derived from an EMBL/GenBank/DDBJ whole genome shotgun (WGS) entry which is preliminary data.</text>
</comment>
<reference evidence="1 2" key="1">
    <citation type="submission" date="2020-11" db="EMBL/GenBank/DDBJ databases">
        <title>Erythrobacter sediminis sp. nov., a marine bacterium from a tidal flat of Garorim Bay.</title>
        <authorList>
            <person name="Kim D."/>
            <person name="Yoo Y."/>
            <person name="Kim J.-J."/>
        </authorList>
    </citation>
    <scope>NUCLEOTIDE SEQUENCE [LARGE SCALE GENOMIC DNA]</scope>
    <source>
        <strain evidence="1 2">JGD-13</strain>
    </source>
</reference>
<keyword evidence="2" id="KW-1185">Reference proteome</keyword>
<dbReference type="EMBL" id="JAEANY010000002">
    <property type="protein sequence ID" value="MBH5322392.1"/>
    <property type="molecule type" value="Genomic_DNA"/>
</dbReference>